<feature type="compositionally biased region" description="Basic and acidic residues" evidence="3">
    <location>
        <begin position="245"/>
        <end position="257"/>
    </location>
</feature>
<evidence type="ECO:0000256" key="1">
    <source>
        <dbReference type="ARBA" id="ARBA00022884"/>
    </source>
</evidence>
<dbReference type="HOGENOM" id="CLU_045495_2_2_1"/>
<feature type="region of interest" description="Disordered" evidence="3">
    <location>
        <begin position="164"/>
        <end position="257"/>
    </location>
</feature>
<dbReference type="PANTHER" id="PTHR45880">
    <property type="entry name" value="RNA-BINDING MOTIF PROTEIN, X-LINKED 2"/>
    <property type="match status" value="1"/>
</dbReference>
<accession>B9W7I7</accession>
<feature type="compositionally biased region" description="Basic and acidic residues" evidence="3">
    <location>
        <begin position="205"/>
        <end position="214"/>
    </location>
</feature>
<evidence type="ECO:0000313" key="5">
    <source>
        <dbReference type="CGD" id="CAL0000164066"/>
    </source>
</evidence>
<keyword evidence="1 2" id="KW-0694">RNA-binding</keyword>
<dbReference type="AlphaFoldDB" id="B9W7I7"/>
<protein>
    <recommendedName>
        <fullName evidence="4">RRM domain-containing protein</fullName>
    </recommendedName>
</protein>
<evidence type="ECO:0000313" key="7">
    <source>
        <dbReference type="Proteomes" id="UP000002605"/>
    </source>
</evidence>
<dbReference type="RefSeq" id="XP_002417058.1">
    <property type="nucleotide sequence ID" value="XM_002417013.1"/>
</dbReference>
<dbReference type="GO" id="GO:0071013">
    <property type="term" value="C:catalytic step 2 spliceosome"/>
    <property type="evidence" value="ECO:0007669"/>
    <property type="project" value="TreeGrafter"/>
</dbReference>
<dbReference type="GO" id="GO:0005686">
    <property type="term" value="C:U2 snRNP"/>
    <property type="evidence" value="ECO:0007669"/>
    <property type="project" value="TreeGrafter"/>
</dbReference>
<dbReference type="VEuPathDB" id="FungiDB:CD36_03880"/>
<dbReference type="Pfam" id="PF00076">
    <property type="entry name" value="RRM_1"/>
    <property type="match status" value="1"/>
</dbReference>
<dbReference type="EMBL" id="FM992688">
    <property type="protein sequence ID" value="CAX44647.1"/>
    <property type="molecule type" value="Genomic_DNA"/>
</dbReference>
<dbReference type="InterPro" id="IPR035979">
    <property type="entry name" value="RBD_domain_sf"/>
</dbReference>
<dbReference type="InterPro" id="IPR051847">
    <property type="entry name" value="RNA_proc/Spliceosome_comp"/>
</dbReference>
<sequence length="257" mass="31005">MNTIKQINQINQKELISNTSYKSSWHYDYRDTNYLYIGNIPFNLTEKDIIKIFSQYGIPTHINLIKDKDKDKDKDKQETEKKYHRGFGFLKYSNFKSCILAIDNFNGIKLGDRYLKVDHNYYKLRNDENEDDYLIDYNNEIMMKVNEEEEELIENNKEIKLIKGKGEDKQEKDEEKDEFKDPMAQFLTKKEAKEEEEEKVDDDFKDPMEQFIKDKKAKNHKHKSSHRSSGRSSHRHRSSHHHQYKSKDREKKSYKIK</sequence>
<proteinExistence type="predicted"/>
<dbReference type="GO" id="GO:0000398">
    <property type="term" value="P:mRNA splicing, via spliceosome"/>
    <property type="evidence" value="ECO:0007669"/>
    <property type="project" value="TreeGrafter"/>
</dbReference>
<dbReference type="GO" id="GO:0071011">
    <property type="term" value="C:precatalytic spliceosome"/>
    <property type="evidence" value="ECO:0007669"/>
    <property type="project" value="TreeGrafter"/>
</dbReference>
<gene>
    <name evidence="5" type="ordered locus">Cd36_03880</name>
    <name evidence="6" type="ORF">CD36_03880</name>
</gene>
<evidence type="ECO:0000256" key="2">
    <source>
        <dbReference type="PROSITE-ProRule" id="PRU00176"/>
    </source>
</evidence>
<reference evidence="6 7" key="1">
    <citation type="journal article" date="2009" name="Genome Res.">
        <title>Comparative genomics of the fungal pathogens Candida dubliniensis and Candida albicans.</title>
        <authorList>
            <person name="Jackson A.P."/>
            <person name="Gamble J.A."/>
            <person name="Yeomans T."/>
            <person name="Moran G.P."/>
            <person name="Saunders D."/>
            <person name="Harris D."/>
            <person name="Aslett M."/>
            <person name="Barrell J.F."/>
            <person name="Butler G."/>
            <person name="Citiulo F."/>
            <person name="Coleman D.C."/>
            <person name="de Groot P.W.J."/>
            <person name="Goodwin T.J."/>
            <person name="Quail M.A."/>
            <person name="McQuillan J."/>
            <person name="Munro C.A."/>
            <person name="Pain A."/>
            <person name="Poulter R.T."/>
            <person name="Rajandream M.A."/>
            <person name="Renauld H."/>
            <person name="Spiering M.J."/>
            <person name="Tivey A."/>
            <person name="Gow N.A.R."/>
            <person name="Barrell B."/>
            <person name="Sullivan D.J."/>
            <person name="Berriman M."/>
        </authorList>
    </citation>
    <scope>NUCLEOTIDE SEQUENCE [LARGE SCALE GENOMIC DNA]</scope>
    <source>
        <strain evidence="7">CD36 / ATCC MYA-646 / CBS 7987 / NCPF 3949 / NRRL Y-17841</strain>
    </source>
</reference>
<dbReference type="KEGG" id="cdu:CD36_03880"/>
<dbReference type="SMART" id="SM00360">
    <property type="entry name" value="RRM"/>
    <property type="match status" value="1"/>
</dbReference>
<evidence type="ECO:0000313" key="6">
    <source>
        <dbReference type="EMBL" id="CAX44647.1"/>
    </source>
</evidence>
<dbReference type="OrthoDB" id="2573941at2759"/>
<feature type="domain" description="RRM" evidence="4">
    <location>
        <begin position="33"/>
        <end position="122"/>
    </location>
</feature>
<dbReference type="Proteomes" id="UP000002605">
    <property type="component" value="Chromosome 1"/>
</dbReference>
<dbReference type="PANTHER" id="PTHR45880:SF1">
    <property type="entry name" value="RNA-BINDING MOTIF PROTEIN, X-LINKED 2"/>
    <property type="match status" value="1"/>
</dbReference>
<evidence type="ECO:0000259" key="4">
    <source>
        <dbReference type="PROSITE" id="PS50102"/>
    </source>
</evidence>
<dbReference type="GeneID" id="8044594"/>
<feature type="compositionally biased region" description="Acidic residues" evidence="3">
    <location>
        <begin position="194"/>
        <end position="204"/>
    </location>
</feature>
<organism evidence="6 7">
    <name type="scientific">Candida dubliniensis (strain CD36 / ATCC MYA-646 / CBS 7987 / NCPF 3949 / NRRL Y-17841)</name>
    <name type="common">Yeast</name>
    <dbReference type="NCBI Taxonomy" id="573826"/>
    <lineage>
        <taxon>Eukaryota</taxon>
        <taxon>Fungi</taxon>
        <taxon>Dikarya</taxon>
        <taxon>Ascomycota</taxon>
        <taxon>Saccharomycotina</taxon>
        <taxon>Pichiomycetes</taxon>
        <taxon>Debaryomycetaceae</taxon>
        <taxon>Candida/Lodderomyces clade</taxon>
        <taxon>Candida</taxon>
    </lineage>
</organism>
<dbReference type="Gene3D" id="3.30.70.330">
    <property type="match status" value="1"/>
</dbReference>
<dbReference type="InterPro" id="IPR012677">
    <property type="entry name" value="Nucleotide-bd_a/b_plait_sf"/>
</dbReference>
<dbReference type="CGD" id="CAL0000164066">
    <property type="gene designation" value="Cd36_03880"/>
</dbReference>
<dbReference type="GO" id="GO:0003723">
    <property type="term" value="F:RNA binding"/>
    <property type="evidence" value="ECO:0007669"/>
    <property type="project" value="UniProtKB-UniRule"/>
</dbReference>
<dbReference type="PROSITE" id="PS50102">
    <property type="entry name" value="RRM"/>
    <property type="match status" value="1"/>
</dbReference>
<dbReference type="eggNOG" id="KOG0126">
    <property type="taxonomic scope" value="Eukaryota"/>
</dbReference>
<dbReference type="InterPro" id="IPR000504">
    <property type="entry name" value="RRM_dom"/>
</dbReference>
<feature type="compositionally biased region" description="Basic and acidic residues" evidence="3">
    <location>
        <begin position="164"/>
        <end position="181"/>
    </location>
</feature>
<keyword evidence="7" id="KW-1185">Reference proteome</keyword>
<name>B9W7I7_CANDC</name>
<dbReference type="SUPFAM" id="SSF54928">
    <property type="entry name" value="RNA-binding domain, RBD"/>
    <property type="match status" value="1"/>
</dbReference>
<evidence type="ECO:0000256" key="3">
    <source>
        <dbReference type="SAM" id="MobiDB-lite"/>
    </source>
</evidence>
<feature type="compositionally biased region" description="Basic residues" evidence="3">
    <location>
        <begin position="215"/>
        <end position="244"/>
    </location>
</feature>